<feature type="non-terminal residue" evidence="2">
    <location>
        <position position="1"/>
    </location>
</feature>
<dbReference type="PANTHER" id="PTHR43165">
    <property type="entry name" value="METALLOPHOSPHOESTERASE"/>
    <property type="match status" value="1"/>
</dbReference>
<organism evidence="2">
    <name type="scientific">marine sediment metagenome</name>
    <dbReference type="NCBI Taxonomy" id="412755"/>
    <lineage>
        <taxon>unclassified sequences</taxon>
        <taxon>metagenomes</taxon>
        <taxon>ecological metagenomes</taxon>
    </lineage>
</organism>
<dbReference type="EMBL" id="BARU01008020">
    <property type="protein sequence ID" value="GAH35686.1"/>
    <property type="molecule type" value="Genomic_DNA"/>
</dbReference>
<dbReference type="Pfam" id="PF12850">
    <property type="entry name" value="Metallophos_2"/>
    <property type="match status" value="1"/>
</dbReference>
<gene>
    <name evidence="2" type="ORF">S03H2_15760</name>
</gene>
<dbReference type="InterPro" id="IPR024654">
    <property type="entry name" value="Calcineurin-like_PHP_lpxH"/>
</dbReference>
<dbReference type="InterPro" id="IPR053193">
    <property type="entry name" value="MetalloPDE_YfcE-like"/>
</dbReference>
<dbReference type="PANTHER" id="PTHR43165:SF1">
    <property type="entry name" value="PHOSPHODIESTERASE MJ0936"/>
    <property type="match status" value="1"/>
</dbReference>
<proteinExistence type="predicted"/>
<evidence type="ECO:0000259" key="1">
    <source>
        <dbReference type="Pfam" id="PF12850"/>
    </source>
</evidence>
<dbReference type="InterPro" id="IPR029052">
    <property type="entry name" value="Metallo-depent_PP-like"/>
</dbReference>
<sequence length="66" mass="7420">HRPQTAEPFIGELDVVVFGHNHQLLIETRDNTLVINPGELGGWLFGKKTAVLLKLPEMETEVLEID</sequence>
<dbReference type="SUPFAM" id="SSF56300">
    <property type="entry name" value="Metallo-dependent phosphatases"/>
    <property type="match status" value="1"/>
</dbReference>
<reference evidence="2" key="1">
    <citation type="journal article" date="2014" name="Front. Microbiol.">
        <title>High frequency of phylogenetically diverse reductive dehalogenase-homologous genes in deep subseafloor sedimentary metagenomes.</title>
        <authorList>
            <person name="Kawai M."/>
            <person name="Futagami T."/>
            <person name="Toyoda A."/>
            <person name="Takaki Y."/>
            <person name="Nishi S."/>
            <person name="Hori S."/>
            <person name="Arai W."/>
            <person name="Tsubouchi T."/>
            <person name="Morono Y."/>
            <person name="Uchiyama I."/>
            <person name="Ito T."/>
            <person name="Fujiyama A."/>
            <person name="Inagaki F."/>
            <person name="Takami H."/>
        </authorList>
    </citation>
    <scope>NUCLEOTIDE SEQUENCE</scope>
    <source>
        <strain evidence="2">Expedition CK06-06</strain>
    </source>
</reference>
<feature type="domain" description="Calcineurin-like phosphoesterase" evidence="1">
    <location>
        <begin position="13"/>
        <end position="55"/>
    </location>
</feature>
<protein>
    <recommendedName>
        <fullName evidence="1">Calcineurin-like phosphoesterase domain-containing protein</fullName>
    </recommendedName>
</protein>
<dbReference type="Gene3D" id="3.60.21.10">
    <property type="match status" value="1"/>
</dbReference>
<dbReference type="AlphaFoldDB" id="X1EQM4"/>
<evidence type="ECO:0000313" key="2">
    <source>
        <dbReference type="EMBL" id="GAH35686.1"/>
    </source>
</evidence>
<name>X1EQM4_9ZZZZ</name>
<accession>X1EQM4</accession>
<comment type="caution">
    <text evidence="2">The sequence shown here is derived from an EMBL/GenBank/DDBJ whole genome shotgun (WGS) entry which is preliminary data.</text>
</comment>